<dbReference type="Proteomes" id="UP000182060">
    <property type="component" value="Chromosome"/>
</dbReference>
<dbReference type="AlphaFoldDB" id="A0AAC9IUN5"/>
<protein>
    <submittedName>
        <fullName evidence="1">Uncharacterized protein</fullName>
    </submittedName>
</protein>
<reference evidence="1" key="1">
    <citation type="journal article" date="2017" name="Appl. Environ. Microbiol.">
        <title>Microdiversification of a pelagic Polynucleobacter species is mainly driven by acquisition of genomic islands from a partially interspecific gene pool.</title>
        <authorList>
            <person name="Hoetzinger M."/>
            <person name="Hahn M.W."/>
            <person name="Jezberova J."/>
            <person name="Schmidt J."/>
            <person name="Koll U."/>
        </authorList>
    </citation>
    <scope>NUCLEOTIDE SEQUENCE</scope>
    <source>
        <strain evidence="1">MWH-RechtKol4</strain>
    </source>
</reference>
<accession>A0AAC9IUN5</accession>
<sequence length="173" mass="17729">MSESLNQRVDAIADYQARTQLWYVLSYLYDRLSSALHTAAGLVINGAGAAFPKTGAAITYGSVAGVPIQIPAGTALPSPVGANTAAGQYIMIAYWASLVNGTLTYTYTFGAPGASAAAATYPQPPAVKGYTLIGYLLVTYASAFTGGTTPLDTATTVFISPVGAVDPTATFTN</sequence>
<organism evidence="1 2">
    <name type="scientific">Polynucleobacter asymbioticus</name>
    <dbReference type="NCBI Taxonomy" id="576611"/>
    <lineage>
        <taxon>Bacteria</taxon>
        <taxon>Pseudomonadati</taxon>
        <taxon>Pseudomonadota</taxon>
        <taxon>Betaproteobacteria</taxon>
        <taxon>Burkholderiales</taxon>
        <taxon>Burkholderiaceae</taxon>
        <taxon>Polynucleobacter</taxon>
    </lineage>
</organism>
<dbReference type="RefSeq" id="WP_071539332.1">
    <property type="nucleotide sequence ID" value="NZ_CP015016.1"/>
</dbReference>
<name>A0AAC9IUN5_9BURK</name>
<evidence type="ECO:0000313" key="1">
    <source>
        <dbReference type="EMBL" id="APC01327.1"/>
    </source>
</evidence>
<proteinExistence type="predicted"/>
<dbReference type="EMBL" id="CP015017">
    <property type="protein sequence ID" value="APC01327.1"/>
    <property type="molecule type" value="Genomic_DNA"/>
</dbReference>
<evidence type="ECO:0000313" key="2">
    <source>
        <dbReference type="Proteomes" id="UP000182060"/>
    </source>
</evidence>
<gene>
    <name evidence="1" type="ORF">AOC25_06735</name>
</gene>